<keyword evidence="5" id="KW-0560">Oxidoreductase</keyword>
<feature type="transmembrane region" description="Helical" evidence="8">
    <location>
        <begin position="68"/>
        <end position="92"/>
    </location>
</feature>
<feature type="transmembrane region" description="Helical" evidence="8">
    <location>
        <begin position="542"/>
        <end position="562"/>
    </location>
</feature>
<keyword evidence="6 8" id="KW-0472">Membrane</keyword>
<keyword evidence="3 7" id="KW-0812">Transmembrane</keyword>
<evidence type="ECO:0000259" key="9">
    <source>
        <dbReference type="Pfam" id="PF00361"/>
    </source>
</evidence>
<comment type="caution">
    <text evidence="10">The sequence shown here is derived from an EMBL/GenBank/DDBJ whole genome shotgun (WGS) entry which is preliminary data.</text>
</comment>
<feature type="transmembrane region" description="Helical" evidence="8">
    <location>
        <begin position="28"/>
        <end position="47"/>
    </location>
</feature>
<dbReference type="Pfam" id="PF00361">
    <property type="entry name" value="Proton_antipo_M"/>
    <property type="match status" value="1"/>
</dbReference>
<dbReference type="EMBL" id="QJPH01000433">
    <property type="protein sequence ID" value="PZN74275.1"/>
    <property type="molecule type" value="Genomic_DNA"/>
</dbReference>
<dbReference type="AlphaFoldDB" id="A0A2W4QPY5"/>
<proteinExistence type="predicted"/>
<feature type="transmembrane region" description="Helical" evidence="8">
    <location>
        <begin position="663"/>
        <end position="683"/>
    </location>
</feature>
<dbReference type="GO" id="GO:0005886">
    <property type="term" value="C:plasma membrane"/>
    <property type="evidence" value="ECO:0007669"/>
    <property type="project" value="UniProtKB-SubCell"/>
</dbReference>
<dbReference type="Proteomes" id="UP000249396">
    <property type="component" value="Unassembled WGS sequence"/>
</dbReference>
<dbReference type="PANTHER" id="PTHR42682:SF3">
    <property type="entry name" value="FORMATE HYDROGENLYASE SUBUNIT 3-RELATED"/>
    <property type="match status" value="1"/>
</dbReference>
<dbReference type="InterPro" id="IPR052175">
    <property type="entry name" value="ComplexI-like_HydComp"/>
</dbReference>
<feature type="transmembrane region" description="Helical" evidence="8">
    <location>
        <begin position="476"/>
        <end position="499"/>
    </location>
</feature>
<feature type="transmembrane region" description="Helical" evidence="8">
    <location>
        <begin position="306"/>
        <end position="328"/>
    </location>
</feature>
<feature type="domain" description="NADH:quinone oxidoreductase/Mrp antiporter transmembrane" evidence="9">
    <location>
        <begin position="128"/>
        <end position="424"/>
    </location>
</feature>
<evidence type="ECO:0000313" key="11">
    <source>
        <dbReference type="Proteomes" id="UP000249396"/>
    </source>
</evidence>
<accession>A0A2W4QPY5</accession>
<evidence type="ECO:0000256" key="2">
    <source>
        <dbReference type="ARBA" id="ARBA00022475"/>
    </source>
</evidence>
<keyword evidence="4 8" id="KW-1133">Transmembrane helix</keyword>
<feature type="transmembrane region" description="Helical" evidence="8">
    <location>
        <begin position="209"/>
        <end position="230"/>
    </location>
</feature>
<evidence type="ECO:0000313" key="10">
    <source>
        <dbReference type="EMBL" id="PZN74275.1"/>
    </source>
</evidence>
<evidence type="ECO:0000256" key="7">
    <source>
        <dbReference type="RuleBase" id="RU000320"/>
    </source>
</evidence>
<feature type="transmembrane region" description="Helical" evidence="8">
    <location>
        <begin position="163"/>
        <end position="183"/>
    </location>
</feature>
<sequence length="686" mass="72249">MATCYAAGAFASLLAAWSGRLALVVGHIAAFAGAVVGIAVSLGILLGDPVPTLTLQLPTLFPFARLSLAVDGLSAYFLLVISLVAVAATLYGPAYLQAHSPEAGPGRRATQVLALNVFLACMVFLCCAGDALSFILCWEGMTLASYVLVVSDDTDGENARAGLLYMIMTHAGTAMLLVSFLALTERAGAFDFAALRTAASGLDDSARTALFFMALVGFATKAGVVPLHVWLPRAHPAAPSHVSALMSGVMLKVAIYGILRFGFDLLAPALEPLPSSWGWTILVLGTASAVLGVLYALQQHDLKRLLAFHSVENIGIILIGVGLAMIVWRREEVGGTLATLALTAALLHTVNHAAFKGLLFLGAGSILCRTHVRNMEELGGLARHMPWTAGLFLLGAVAISALPPLNGFVSEWLTFQAILGGASIFHGPSGLVIVVSAALLALTGGLAAACFVKAFGVTFLGRPRTPHAEHATEVPFSMIAGMAWLAVLCVFLGVAPGYAMRLLDAPTVGILHGYGASAVVTAHGPLVLSTALTLPGVMKGTAISMTMLALLLLALLPIAWFLRRGLRPYPVRTEPTWTCGMSPTARFDYTATAFAKPLSLVFATLYRPRHEVIRETAGSPYIIKRIHYSGEVVDLAETQIYHRVQHGITALSKAIRDNSTGRIHGYIGFVLGALFLALLVFGGGQR</sequence>
<keyword evidence="2" id="KW-1003">Cell membrane</keyword>
<comment type="subcellular location">
    <subcellularLocation>
        <location evidence="1">Cell membrane</location>
        <topology evidence="1">Multi-pass membrane protein</topology>
    </subcellularLocation>
    <subcellularLocation>
        <location evidence="7">Membrane</location>
        <topology evidence="7">Multi-pass membrane protein</topology>
    </subcellularLocation>
</comment>
<organism evidence="10 11">
    <name type="scientific">Candidatus Methylumidiphilus alinenensis</name>
    <dbReference type="NCBI Taxonomy" id="2202197"/>
    <lineage>
        <taxon>Bacteria</taxon>
        <taxon>Pseudomonadati</taxon>
        <taxon>Pseudomonadota</taxon>
        <taxon>Gammaproteobacteria</taxon>
        <taxon>Methylococcales</taxon>
        <taxon>Candidatus Methylumidiphilus</taxon>
    </lineage>
</organism>
<dbReference type="PANTHER" id="PTHR42682">
    <property type="entry name" value="HYDROGENASE-4 COMPONENT F"/>
    <property type="match status" value="1"/>
</dbReference>
<feature type="transmembrane region" description="Helical" evidence="8">
    <location>
        <begin position="279"/>
        <end position="297"/>
    </location>
</feature>
<evidence type="ECO:0000256" key="4">
    <source>
        <dbReference type="ARBA" id="ARBA00022989"/>
    </source>
</evidence>
<reference evidence="10 11" key="1">
    <citation type="journal article" date="2018" name="Aquat. Microb. Ecol.">
        <title>Gammaproteobacterial methanotrophs dominate.</title>
        <authorList>
            <person name="Rissanen A.J."/>
            <person name="Saarenheimo J."/>
            <person name="Tiirola M."/>
            <person name="Peura S."/>
            <person name="Aalto S.L."/>
            <person name="Karvinen A."/>
            <person name="Nykanen H."/>
        </authorList>
    </citation>
    <scope>NUCLEOTIDE SEQUENCE [LARGE SCALE GENOMIC DNA]</scope>
    <source>
        <strain evidence="10">AMbin10</strain>
    </source>
</reference>
<feature type="transmembrane region" description="Helical" evidence="8">
    <location>
        <begin position="112"/>
        <end position="138"/>
    </location>
</feature>
<protein>
    <submittedName>
        <fullName evidence="10">Hydrogenase 4 subunit B</fullName>
    </submittedName>
</protein>
<evidence type="ECO:0000256" key="6">
    <source>
        <dbReference type="ARBA" id="ARBA00023136"/>
    </source>
</evidence>
<dbReference type="PRINTS" id="PR01434">
    <property type="entry name" value="NADHDHGNASE5"/>
</dbReference>
<dbReference type="InterPro" id="IPR001750">
    <property type="entry name" value="ND/Mrp_TM"/>
</dbReference>
<feature type="transmembrane region" description="Helical" evidence="8">
    <location>
        <begin position="429"/>
        <end position="455"/>
    </location>
</feature>
<evidence type="ECO:0000256" key="8">
    <source>
        <dbReference type="SAM" id="Phobius"/>
    </source>
</evidence>
<dbReference type="GO" id="GO:0016491">
    <property type="term" value="F:oxidoreductase activity"/>
    <property type="evidence" value="ECO:0007669"/>
    <property type="project" value="UniProtKB-KW"/>
</dbReference>
<feature type="transmembrane region" description="Helical" evidence="8">
    <location>
        <begin position="340"/>
        <end position="368"/>
    </location>
</feature>
<feature type="transmembrane region" description="Helical" evidence="8">
    <location>
        <begin position="389"/>
        <end position="409"/>
    </location>
</feature>
<feature type="transmembrane region" description="Helical" evidence="8">
    <location>
        <begin position="242"/>
        <end position="259"/>
    </location>
</feature>
<evidence type="ECO:0000256" key="1">
    <source>
        <dbReference type="ARBA" id="ARBA00004651"/>
    </source>
</evidence>
<evidence type="ECO:0000256" key="3">
    <source>
        <dbReference type="ARBA" id="ARBA00022692"/>
    </source>
</evidence>
<gene>
    <name evidence="10" type="ORF">DM484_21560</name>
</gene>
<name>A0A2W4QPY5_9GAMM</name>
<evidence type="ECO:0000256" key="5">
    <source>
        <dbReference type="ARBA" id="ARBA00023002"/>
    </source>
</evidence>